<gene>
    <name evidence="2" type="ORF">PGTUg99_005781</name>
</gene>
<comment type="caution">
    <text evidence="2">The sequence shown here is derived from an EMBL/GenBank/DDBJ whole genome shotgun (WGS) entry which is preliminary data.</text>
</comment>
<organism evidence="2 3">
    <name type="scientific">Puccinia graminis f. sp. tritici</name>
    <dbReference type="NCBI Taxonomy" id="56615"/>
    <lineage>
        <taxon>Eukaryota</taxon>
        <taxon>Fungi</taxon>
        <taxon>Dikarya</taxon>
        <taxon>Basidiomycota</taxon>
        <taxon>Pucciniomycotina</taxon>
        <taxon>Pucciniomycetes</taxon>
        <taxon>Pucciniales</taxon>
        <taxon>Pucciniaceae</taxon>
        <taxon>Puccinia</taxon>
    </lineage>
</organism>
<proteinExistence type="predicted"/>
<dbReference type="AlphaFoldDB" id="A0A5B0RYP7"/>
<protein>
    <submittedName>
        <fullName evidence="2">Uncharacterized protein</fullName>
    </submittedName>
</protein>
<accession>A0A5B0RYP7</accession>
<dbReference type="EMBL" id="VDEP01000105">
    <property type="protein sequence ID" value="KAA1130910.1"/>
    <property type="molecule type" value="Genomic_DNA"/>
</dbReference>
<reference evidence="2 3" key="1">
    <citation type="submission" date="2019-05" db="EMBL/GenBank/DDBJ databases">
        <title>Emergence of the Ug99 lineage of the wheat stem rust pathogen through somatic hybridization.</title>
        <authorList>
            <person name="Li F."/>
            <person name="Upadhyaya N.M."/>
            <person name="Sperschneider J."/>
            <person name="Matny O."/>
            <person name="Nguyen-Phuc H."/>
            <person name="Mago R."/>
            <person name="Raley C."/>
            <person name="Miller M.E."/>
            <person name="Silverstein K.A.T."/>
            <person name="Henningsen E."/>
            <person name="Hirsch C.D."/>
            <person name="Visser B."/>
            <person name="Pretorius Z.A."/>
            <person name="Steffenson B.J."/>
            <person name="Schwessinger B."/>
            <person name="Dodds P.N."/>
            <person name="Figueroa M."/>
        </authorList>
    </citation>
    <scope>NUCLEOTIDE SEQUENCE [LARGE SCALE GENOMIC DNA]</scope>
    <source>
        <strain evidence="2 3">Ug99</strain>
    </source>
</reference>
<dbReference type="Proteomes" id="UP000325313">
    <property type="component" value="Unassembled WGS sequence"/>
</dbReference>
<feature type="region of interest" description="Disordered" evidence="1">
    <location>
        <begin position="1"/>
        <end position="22"/>
    </location>
</feature>
<evidence type="ECO:0000256" key="1">
    <source>
        <dbReference type="SAM" id="MobiDB-lite"/>
    </source>
</evidence>
<evidence type="ECO:0000313" key="2">
    <source>
        <dbReference type="EMBL" id="KAA1130910.1"/>
    </source>
</evidence>
<name>A0A5B0RYP7_PUCGR</name>
<sequence length="87" mass="9261">MGSNEAAEAGLVQALNEPTAGPRTSLLQQYEMMHGGAVQKHRRHTRPIADCEYVENQPGALQLAGPGLGTTTLMLGGPPIWGHCGRR</sequence>
<evidence type="ECO:0000313" key="3">
    <source>
        <dbReference type="Proteomes" id="UP000325313"/>
    </source>
</evidence>